<protein>
    <submittedName>
        <fullName evidence="4">Kinesin light chain</fullName>
    </submittedName>
</protein>
<dbReference type="PANTHER" id="PTHR45641:SF19">
    <property type="entry name" value="NEPHROCYSTIN-3"/>
    <property type="match status" value="1"/>
</dbReference>
<dbReference type="SUPFAM" id="SSF48452">
    <property type="entry name" value="TPR-like"/>
    <property type="match status" value="1"/>
</dbReference>
<keyword evidence="2 3" id="KW-0802">TPR repeat</keyword>
<organism evidence="4 5">
    <name type="scientific">Hondaea fermentalgiana</name>
    <dbReference type="NCBI Taxonomy" id="2315210"/>
    <lineage>
        <taxon>Eukaryota</taxon>
        <taxon>Sar</taxon>
        <taxon>Stramenopiles</taxon>
        <taxon>Bigyra</taxon>
        <taxon>Labyrinthulomycetes</taxon>
        <taxon>Thraustochytrida</taxon>
        <taxon>Thraustochytriidae</taxon>
        <taxon>Hondaea</taxon>
    </lineage>
</organism>
<dbReference type="InterPro" id="IPR019734">
    <property type="entry name" value="TPR_rpt"/>
</dbReference>
<accession>A0A2R5FIW4</accession>
<feature type="repeat" description="TPR" evidence="3">
    <location>
        <begin position="134"/>
        <end position="167"/>
    </location>
</feature>
<sequence>MERFDECLVFVDNWDRPAPLARMWCAWEIYGALKSSTPLEPISAPGADERLVELMQADSYQDIPKVLLDFDLAHARCHAEADFDTIGKALQRIEGGHAGFQAAVLAKMRQLLVMTANRVLKARMAADGCTIEVARMMTNLAWAFRDQGYYDTALELNQKALEIRREKLGPNDADTATAMNDLACVLKLQGEYDAALKLFQEALAIR</sequence>
<dbReference type="AlphaFoldDB" id="A0A2R5FIW4"/>
<dbReference type="InParanoid" id="A0A2R5FIW4"/>
<evidence type="ECO:0000256" key="1">
    <source>
        <dbReference type="ARBA" id="ARBA00022737"/>
    </source>
</evidence>
<feature type="non-terminal residue" evidence="4">
    <location>
        <position position="206"/>
    </location>
</feature>
<dbReference type="InterPro" id="IPR011990">
    <property type="entry name" value="TPR-like_helical_dom_sf"/>
</dbReference>
<comment type="caution">
    <text evidence="4">The sequence shown here is derived from an EMBL/GenBank/DDBJ whole genome shotgun (WGS) entry which is preliminary data.</text>
</comment>
<dbReference type="PANTHER" id="PTHR45641">
    <property type="entry name" value="TETRATRICOPEPTIDE REPEAT PROTEIN (AFU_ORTHOLOGUE AFUA_6G03870)"/>
    <property type="match status" value="1"/>
</dbReference>
<dbReference type="PROSITE" id="PS50293">
    <property type="entry name" value="TPR_REGION"/>
    <property type="match status" value="1"/>
</dbReference>
<dbReference type="OrthoDB" id="10031679at2759"/>
<dbReference type="EMBL" id="BEYU01000983">
    <property type="protein sequence ID" value="GBG16123.1"/>
    <property type="molecule type" value="Genomic_DNA"/>
</dbReference>
<evidence type="ECO:0000256" key="2">
    <source>
        <dbReference type="ARBA" id="ARBA00022803"/>
    </source>
</evidence>
<keyword evidence="5" id="KW-1185">Reference proteome</keyword>
<dbReference type="Gene3D" id="1.25.40.10">
    <property type="entry name" value="Tetratricopeptide repeat domain"/>
    <property type="match status" value="1"/>
</dbReference>
<gene>
    <name evidence="4" type="ORF">FCC1311_115982</name>
</gene>
<dbReference type="PROSITE" id="PS50005">
    <property type="entry name" value="TPR"/>
    <property type="match status" value="1"/>
</dbReference>
<evidence type="ECO:0000256" key="3">
    <source>
        <dbReference type="PROSITE-ProRule" id="PRU00339"/>
    </source>
</evidence>
<proteinExistence type="predicted"/>
<dbReference type="Proteomes" id="UP000241890">
    <property type="component" value="Unassembled WGS sequence"/>
</dbReference>
<evidence type="ECO:0000313" key="4">
    <source>
        <dbReference type="EMBL" id="GBG16123.1"/>
    </source>
</evidence>
<keyword evidence="1" id="KW-0677">Repeat</keyword>
<dbReference type="Pfam" id="PF13424">
    <property type="entry name" value="TPR_12"/>
    <property type="match status" value="1"/>
</dbReference>
<evidence type="ECO:0000313" key="5">
    <source>
        <dbReference type="Proteomes" id="UP000241890"/>
    </source>
</evidence>
<name>A0A2R5FIW4_9STRA</name>
<reference evidence="4 5" key="1">
    <citation type="submission" date="2017-12" db="EMBL/GenBank/DDBJ databases">
        <title>Sequencing, de novo assembly and annotation of complete genome of a new Thraustochytrid species, strain FCC1311.</title>
        <authorList>
            <person name="Sedici K."/>
            <person name="Godart F."/>
            <person name="Aiese Cigliano R."/>
            <person name="Sanseverino W."/>
            <person name="Barakat M."/>
            <person name="Ortet P."/>
            <person name="Marechal E."/>
            <person name="Cagnac O."/>
            <person name="Amato A."/>
        </authorList>
    </citation>
    <scope>NUCLEOTIDE SEQUENCE [LARGE SCALE GENOMIC DNA]</scope>
</reference>